<keyword evidence="6" id="KW-0813">Transport</keyword>
<keyword evidence="5 7" id="KW-0472">Membrane</keyword>
<dbReference type="Proteomes" id="UP000281112">
    <property type="component" value="Unassembled WGS sequence"/>
</dbReference>
<sequence length="158" mass="17269">MFHGMTIGILHHIVGWLLYPVLVALAVCIILILWELGLFIGERFGALSKLSHLELLTVESYAAKRLERVDLLARSGPILGLMGTLIPLGPGLAALSNGELSQLSTAMTVAFDTTVLGLTIGLVGYILGRVRRRWYELLLLSMEDALEERVNNETITAS</sequence>
<dbReference type="PANTHER" id="PTHR30625:SF3">
    <property type="entry name" value="TOL-PAL SYSTEM PROTEIN TOLQ"/>
    <property type="match status" value="1"/>
</dbReference>
<keyword evidence="3 7" id="KW-0812">Transmembrane</keyword>
<evidence type="ECO:0000313" key="10">
    <source>
        <dbReference type="Proteomes" id="UP000281112"/>
    </source>
</evidence>
<dbReference type="Pfam" id="PF01618">
    <property type="entry name" value="MotA_ExbB"/>
    <property type="match status" value="1"/>
</dbReference>
<keyword evidence="9" id="KW-0966">Cell projection</keyword>
<feature type="transmembrane region" description="Helical" evidence="7">
    <location>
        <begin position="109"/>
        <end position="128"/>
    </location>
</feature>
<evidence type="ECO:0000256" key="4">
    <source>
        <dbReference type="ARBA" id="ARBA00022989"/>
    </source>
</evidence>
<proteinExistence type="inferred from homology"/>
<organism evidence="9 10">
    <name type="scientific">Vibrio viridaestus</name>
    <dbReference type="NCBI Taxonomy" id="2487322"/>
    <lineage>
        <taxon>Bacteria</taxon>
        <taxon>Pseudomonadati</taxon>
        <taxon>Pseudomonadota</taxon>
        <taxon>Gammaproteobacteria</taxon>
        <taxon>Vibrionales</taxon>
        <taxon>Vibrionaceae</taxon>
        <taxon>Vibrio</taxon>
    </lineage>
</organism>
<keyword evidence="6" id="KW-0653">Protein transport</keyword>
<comment type="similarity">
    <text evidence="6">Belongs to the exbB/tolQ family.</text>
</comment>
<dbReference type="OrthoDB" id="3178152at2"/>
<dbReference type="EMBL" id="RJVQ01000002">
    <property type="protein sequence ID" value="RQW63745.1"/>
    <property type="molecule type" value="Genomic_DNA"/>
</dbReference>
<dbReference type="PANTHER" id="PTHR30625">
    <property type="entry name" value="PROTEIN TOLQ"/>
    <property type="match status" value="1"/>
</dbReference>
<evidence type="ECO:0000256" key="5">
    <source>
        <dbReference type="ARBA" id="ARBA00023136"/>
    </source>
</evidence>
<evidence type="ECO:0000259" key="8">
    <source>
        <dbReference type="Pfam" id="PF01618"/>
    </source>
</evidence>
<name>A0A3N9TJK5_9VIBR</name>
<keyword evidence="9" id="KW-0969">Cilium</keyword>
<evidence type="ECO:0000256" key="3">
    <source>
        <dbReference type="ARBA" id="ARBA00022692"/>
    </source>
</evidence>
<evidence type="ECO:0000256" key="1">
    <source>
        <dbReference type="ARBA" id="ARBA00004651"/>
    </source>
</evidence>
<comment type="caution">
    <text evidence="9">The sequence shown here is derived from an EMBL/GenBank/DDBJ whole genome shotgun (WGS) entry which is preliminary data.</text>
</comment>
<keyword evidence="2" id="KW-1003">Cell membrane</keyword>
<comment type="subcellular location">
    <subcellularLocation>
        <location evidence="1">Cell membrane</location>
        <topology evidence="1">Multi-pass membrane protein</topology>
    </subcellularLocation>
    <subcellularLocation>
        <location evidence="6">Membrane</location>
        <topology evidence="6">Multi-pass membrane protein</topology>
    </subcellularLocation>
</comment>
<gene>
    <name evidence="9" type="ORF">EES38_03820</name>
</gene>
<protein>
    <submittedName>
        <fullName evidence="9">Flagellar motor protein MotA</fullName>
    </submittedName>
</protein>
<dbReference type="GO" id="GO:0017038">
    <property type="term" value="P:protein import"/>
    <property type="evidence" value="ECO:0007669"/>
    <property type="project" value="TreeGrafter"/>
</dbReference>
<dbReference type="RefSeq" id="WP_124935864.1">
    <property type="nucleotide sequence ID" value="NZ_RJVQ01000002.1"/>
</dbReference>
<dbReference type="InterPro" id="IPR002898">
    <property type="entry name" value="MotA_ExbB_proton_chnl"/>
</dbReference>
<feature type="domain" description="MotA/TolQ/ExbB proton channel" evidence="8">
    <location>
        <begin position="57"/>
        <end position="143"/>
    </location>
</feature>
<dbReference type="GO" id="GO:0005886">
    <property type="term" value="C:plasma membrane"/>
    <property type="evidence" value="ECO:0007669"/>
    <property type="project" value="UniProtKB-SubCell"/>
</dbReference>
<evidence type="ECO:0000256" key="2">
    <source>
        <dbReference type="ARBA" id="ARBA00022475"/>
    </source>
</evidence>
<keyword evidence="10" id="KW-1185">Reference proteome</keyword>
<feature type="transmembrane region" description="Helical" evidence="7">
    <location>
        <begin position="16"/>
        <end position="40"/>
    </location>
</feature>
<evidence type="ECO:0000313" key="9">
    <source>
        <dbReference type="EMBL" id="RQW63745.1"/>
    </source>
</evidence>
<evidence type="ECO:0000256" key="7">
    <source>
        <dbReference type="SAM" id="Phobius"/>
    </source>
</evidence>
<reference evidence="9 10" key="1">
    <citation type="submission" date="2018-11" db="EMBL/GenBank/DDBJ databases">
        <title>Vibrio LJC006 sp. nov., isolated from seawater during the bloom of the enteromorpha.</title>
        <authorList>
            <person name="Liang J."/>
        </authorList>
    </citation>
    <scope>NUCLEOTIDE SEQUENCE [LARGE SCALE GENOMIC DNA]</scope>
    <source>
        <strain evidence="9 10">LJC006</strain>
    </source>
</reference>
<keyword evidence="9" id="KW-0282">Flagellum</keyword>
<dbReference type="InterPro" id="IPR050790">
    <property type="entry name" value="ExbB/TolQ_transport"/>
</dbReference>
<dbReference type="AlphaFoldDB" id="A0A3N9TJK5"/>
<accession>A0A3N9TJK5</accession>
<evidence type="ECO:0000256" key="6">
    <source>
        <dbReference type="RuleBase" id="RU004057"/>
    </source>
</evidence>
<keyword evidence="4 7" id="KW-1133">Transmembrane helix</keyword>
<feature type="transmembrane region" description="Helical" evidence="7">
    <location>
        <begin position="71"/>
        <end position="89"/>
    </location>
</feature>